<evidence type="ECO:0000256" key="7">
    <source>
        <dbReference type="ARBA" id="ARBA00035110"/>
    </source>
</evidence>
<keyword evidence="3" id="KW-1161">Viral attachment to host cell</keyword>
<feature type="region of interest" description="Disordered" evidence="8">
    <location>
        <begin position="1"/>
        <end position="50"/>
    </location>
</feature>
<keyword evidence="2" id="KW-0945">Host-virus interaction</keyword>
<dbReference type="InterPro" id="IPR005563">
    <property type="entry name" value="A_protein"/>
</dbReference>
<evidence type="ECO:0000256" key="6">
    <source>
        <dbReference type="ARBA" id="ARBA00023296"/>
    </source>
</evidence>
<dbReference type="RefSeq" id="YP_010770096.1">
    <property type="nucleotide sequence ID" value="NC_074162.1"/>
</dbReference>
<dbReference type="Proteomes" id="UP000676635">
    <property type="component" value="Segment"/>
</dbReference>
<accession>A0A8S5L4M1</accession>
<feature type="compositionally biased region" description="Polar residues" evidence="8">
    <location>
        <begin position="24"/>
        <end position="50"/>
    </location>
</feature>
<evidence type="ECO:0000256" key="2">
    <source>
        <dbReference type="ARBA" id="ARBA00022581"/>
    </source>
</evidence>
<protein>
    <submittedName>
        <fullName evidence="9">Maturation protein</fullName>
    </submittedName>
</protein>
<sequence>MPLKSNNPFKDSYSRQRTRGQYYPATQQSQWSNSTATSHTWNSGSVSGSRGTVEEMFDWVTPAYKRMSQEGGIVNHDMIQVKNTRSTTTSGPRFEIVVNGITYWGDLSGPHWTQGRLTTVTRPANRPVLSINIQNMIDLASTRALANIGKPAFNGLVSIGELRETLSYLRNPVAGGIKLANTLARLSRKSGLTRGKTRRDAVVSSRDLVKDLSSIHLSVIYGFKPLVKEISDFLENLRPRVTPRPQRQTSRSTEERTMTDTWTVSENTSGIIYTATYNYTEKTTVTVGFLYENKEELCTEEQWGLRPRDVVPAAWAVMSKSFVVDWFTNFGDFISALVPSANTRILTSWTTTKTTKTLTRSVSNYTFSTWQTTRPGSGVDTVTVTSYSRTRGVQPPTLAFKDLDPLKNDISRLTSMISMLTGTLKSAGNPPSVTKQSKPGRILDPNAWY</sequence>
<dbReference type="Pfam" id="PF03863">
    <property type="entry name" value="Phage_mat-A"/>
    <property type="match status" value="1"/>
</dbReference>
<comment type="similarity">
    <text evidence="7">Belongs to the Leviviricetes maturation protein family.</text>
</comment>
<feature type="region of interest" description="Disordered" evidence="8">
    <location>
        <begin position="426"/>
        <end position="449"/>
    </location>
</feature>
<evidence type="ECO:0000256" key="4">
    <source>
        <dbReference type="ARBA" id="ARBA00022844"/>
    </source>
</evidence>
<reference evidence="9" key="1">
    <citation type="submission" date="2020-09" db="EMBL/GenBank/DDBJ databases">
        <title>Leviviricetes taxonomy.</title>
        <authorList>
            <person name="Stockdale S.R."/>
            <person name="Callanan J."/>
            <person name="Adriaenssens E.M."/>
            <person name="Kuhn J.H."/>
            <person name="Rumnieks J."/>
            <person name="Shkoporov A."/>
            <person name="Draper L.A."/>
            <person name="Ross P."/>
            <person name="Hill C."/>
        </authorList>
    </citation>
    <scope>NUCLEOTIDE SEQUENCE</scope>
</reference>
<organism evidence="9 10">
    <name type="scientific">ssRNA phage SRR6960797_4</name>
    <dbReference type="NCBI Taxonomy" id="2786564"/>
    <lineage>
        <taxon>Viruses</taxon>
        <taxon>Riboviria</taxon>
        <taxon>Orthornavirae</taxon>
        <taxon>Lenarviricota</taxon>
        <taxon>Leviviricetes</taxon>
        <taxon>Norzivirales</taxon>
        <taxon>Solspiviridae</taxon>
        <taxon>Mintinovirus</taxon>
        <taxon>Mintinovirus pelovicinum</taxon>
    </lineage>
</organism>
<evidence type="ECO:0000256" key="3">
    <source>
        <dbReference type="ARBA" id="ARBA00022804"/>
    </source>
</evidence>
<dbReference type="EMBL" id="BK014159">
    <property type="protein sequence ID" value="DAD52625.1"/>
    <property type="molecule type" value="Genomic_RNA"/>
</dbReference>
<comment type="subcellular location">
    <subcellularLocation>
        <location evidence="1">Virion</location>
    </subcellularLocation>
</comment>
<keyword evidence="6" id="KW-1160">Virus entry into host cell</keyword>
<keyword evidence="4" id="KW-0946">Virion</keyword>
<evidence type="ECO:0000256" key="8">
    <source>
        <dbReference type="SAM" id="MobiDB-lite"/>
    </source>
</evidence>
<evidence type="ECO:0000256" key="5">
    <source>
        <dbReference type="ARBA" id="ARBA00023104"/>
    </source>
</evidence>
<evidence type="ECO:0000256" key="1">
    <source>
        <dbReference type="ARBA" id="ARBA00004328"/>
    </source>
</evidence>
<gene>
    <name evidence="9" type="primary">SRR6960797_4_1</name>
</gene>
<dbReference type="GeneID" id="80399309"/>
<name>A0A8S5L4M1_9VIRU</name>
<evidence type="ECO:0000313" key="9">
    <source>
        <dbReference type="EMBL" id="DAD52625.1"/>
    </source>
</evidence>
<keyword evidence="10" id="KW-1185">Reference proteome</keyword>
<dbReference type="GO" id="GO:0044423">
    <property type="term" value="C:virion component"/>
    <property type="evidence" value="ECO:0007669"/>
    <property type="project" value="UniProtKB-KW"/>
</dbReference>
<dbReference type="KEGG" id="vg:80399309"/>
<feature type="compositionally biased region" description="Polar residues" evidence="8">
    <location>
        <begin position="426"/>
        <end position="437"/>
    </location>
</feature>
<evidence type="ECO:0000313" key="10">
    <source>
        <dbReference type="Proteomes" id="UP000676635"/>
    </source>
</evidence>
<proteinExistence type="inferred from homology"/>
<keyword evidence="5" id="KW-1175">Viral attachment to host cell pilus</keyword>
<dbReference type="GO" id="GO:0039666">
    <property type="term" value="P:virion attachment to host cell pilus"/>
    <property type="evidence" value="ECO:0007669"/>
    <property type="project" value="UniProtKB-KW"/>
</dbReference>